<evidence type="ECO:0000256" key="10">
    <source>
        <dbReference type="ARBA" id="ARBA00023186"/>
    </source>
</evidence>
<dbReference type="GO" id="GO:0009408">
    <property type="term" value="P:response to heat"/>
    <property type="evidence" value="ECO:0007669"/>
    <property type="project" value="InterPro"/>
</dbReference>
<dbReference type="InterPro" id="IPR018253">
    <property type="entry name" value="DnaJ_domain_CS"/>
</dbReference>
<evidence type="ECO:0000256" key="7">
    <source>
        <dbReference type="ARBA" id="ARBA00022771"/>
    </source>
</evidence>
<comment type="function">
    <text evidence="11">Participates actively in the response to hyperosmotic and heat shock by preventing the aggregation of stress-denatured proteins and by disaggregating proteins, also in an autonomous, DnaK-independent fashion. Unfolded proteins bind initially to DnaJ; upon interaction with the DnaJ-bound protein, DnaK hydrolyzes its bound ATP, resulting in the formation of a stable complex. GrpE releases ADP from DnaK; ATP binding to DnaK triggers the release of the substrate protein, thus completing the reaction cycle. Several rounds of ATP-dependent interactions between DnaJ, DnaK and GrpE are required for fully efficient folding. Also involved, together with DnaK and GrpE, in the DNA replication of plasmids through activation of initiation proteins.</text>
</comment>
<feature type="zinc finger region" description="CR-type" evidence="12">
    <location>
        <begin position="144"/>
        <end position="225"/>
    </location>
</feature>
<dbReference type="GO" id="GO:0031072">
    <property type="term" value="F:heat shock protein binding"/>
    <property type="evidence" value="ECO:0007669"/>
    <property type="project" value="InterPro"/>
</dbReference>
<dbReference type="InterPro" id="IPR008971">
    <property type="entry name" value="HSP40/DnaJ_pept-bd"/>
</dbReference>
<dbReference type="PANTHER" id="PTHR43096:SF52">
    <property type="entry name" value="DNAJ HOMOLOG 1, MITOCHONDRIAL-RELATED"/>
    <property type="match status" value="1"/>
</dbReference>
<evidence type="ECO:0000259" key="13">
    <source>
        <dbReference type="PROSITE" id="PS50076"/>
    </source>
</evidence>
<dbReference type="Pfam" id="PF01556">
    <property type="entry name" value="DnaJ_C"/>
    <property type="match status" value="1"/>
</dbReference>
<dbReference type="PROSITE" id="PS51188">
    <property type="entry name" value="ZF_CR"/>
    <property type="match status" value="1"/>
</dbReference>
<feature type="repeat" description="CXXCXGXG motif" evidence="11">
    <location>
        <begin position="173"/>
        <end position="180"/>
    </location>
</feature>
<dbReference type="PROSITE" id="PS50076">
    <property type="entry name" value="DNAJ_2"/>
    <property type="match status" value="1"/>
</dbReference>
<feature type="binding site" evidence="11">
    <location>
        <position position="213"/>
    </location>
    <ligand>
        <name>Zn(2+)</name>
        <dbReference type="ChEBI" id="CHEBI:29105"/>
        <label>1</label>
    </ligand>
</feature>
<dbReference type="EMBL" id="DVFK01000061">
    <property type="protein sequence ID" value="HIQ67665.1"/>
    <property type="molecule type" value="Genomic_DNA"/>
</dbReference>
<dbReference type="Gene3D" id="1.10.287.110">
    <property type="entry name" value="DnaJ domain"/>
    <property type="match status" value="1"/>
</dbReference>
<dbReference type="NCBIfam" id="TIGR02349">
    <property type="entry name" value="DnaJ_bact"/>
    <property type="match status" value="1"/>
</dbReference>
<dbReference type="CDD" id="cd10747">
    <property type="entry name" value="DnaJ_C"/>
    <property type="match status" value="1"/>
</dbReference>
<dbReference type="NCBIfam" id="NF008035">
    <property type="entry name" value="PRK10767.1"/>
    <property type="match status" value="1"/>
</dbReference>
<dbReference type="InterPro" id="IPR001623">
    <property type="entry name" value="DnaJ_domain"/>
</dbReference>
<feature type="binding site" evidence="11">
    <location>
        <position position="176"/>
    </location>
    <ligand>
        <name>Zn(2+)</name>
        <dbReference type="ChEBI" id="CHEBI:29105"/>
        <label>2</label>
    </ligand>
</feature>
<dbReference type="GO" id="GO:0005737">
    <property type="term" value="C:cytoplasm"/>
    <property type="evidence" value="ECO:0007669"/>
    <property type="project" value="UniProtKB-SubCell"/>
</dbReference>
<dbReference type="AlphaFoldDB" id="A0A9D0Z4A8"/>
<sequence length="385" mass="41629">MAEEKRDYYQVLGVDKNASAEEIKKAYRKNAMKYHPDRNPGDKQAEEKFKEIGEAYEVLSDSEKRARYDQFGFAGVDPNYGGGAGGGSGFGGGFGGFGGFGDFGDIFGEFFGGGRSRANAQTAPRRGENVGARLDLTFEEAAFGVEKEITVQRIENCAACKGTGSADGVVETCVNCHGSGQVRTTQNFMGMAVQSTATCPTCGGKGKIIKNPCTTCRGKGKVRRNQKIKVKVPAGIDQGQAIRVAGEGCVGSNGGPNGDVLVEITIKRHPIFQRDGMDVYCEVPITFTQAALGAEIQVPTLDGKTTFTIPEGTQTGRQFVISGKGIPQVNNPRRRGDHRFVVTVETPTRLSREQKDLLRKLEESMDGKSSPKRKKFFDNLKEFFG</sequence>
<comment type="cofactor">
    <cofactor evidence="11">
        <name>Zn(2+)</name>
        <dbReference type="ChEBI" id="CHEBI:29105"/>
    </cofactor>
    <text evidence="11">Binds 2 Zn(2+) ions per monomer.</text>
</comment>
<dbReference type="GO" id="GO:0005524">
    <property type="term" value="F:ATP binding"/>
    <property type="evidence" value="ECO:0007669"/>
    <property type="project" value="InterPro"/>
</dbReference>
<dbReference type="CDD" id="cd06257">
    <property type="entry name" value="DnaJ"/>
    <property type="match status" value="1"/>
</dbReference>
<keyword evidence="9 11" id="KW-0346">Stress response</keyword>
<evidence type="ECO:0000256" key="6">
    <source>
        <dbReference type="ARBA" id="ARBA00022737"/>
    </source>
</evidence>
<feature type="binding site" evidence="11">
    <location>
        <position position="173"/>
    </location>
    <ligand>
        <name>Zn(2+)</name>
        <dbReference type="ChEBI" id="CHEBI:29105"/>
        <label>2</label>
    </ligand>
</feature>
<dbReference type="GO" id="GO:0051082">
    <property type="term" value="F:unfolded protein binding"/>
    <property type="evidence" value="ECO:0007669"/>
    <property type="project" value="UniProtKB-UniRule"/>
</dbReference>
<keyword evidence="6 11" id="KW-0677">Repeat</keyword>
<dbReference type="InterPro" id="IPR001305">
    <property type="entry name" value="HSP_DnaJ_Cys-rich_dom"/>
</dbReference>
<comment type="caution">
    <text evidence="15">The sequence shown here is derived from an EMBL/GenBank/DDBJ whole genome shotgun (WGS) entry which is preliminary data.</text>
</comment>
<feature type="binding site" evidence="11">
    <location>
        <position position="202"/>
    </location>
    <ligand>
        <name>Zn(2+)</name>
        <dbReference type="ChEBI" id="CHEBI:29105"/>
        <label>2</label>
    </ligand>
</feature>
<feature type="binding site" evidence="11">
    <location>
        <position position="160"/>
    </location>
    <ligand>
        <name>Zn(2+)</name>
        <dbReference type="ChEBI" id="CHEBI:29105"/>
        <label>1</label>
    </ligand>
</feature>
<accession>A0A9D0Z4A8</accession>
<evidence type="ECO:0000256" key="9">
    <source>
        <dbReference type="ARBA" id="ARBA00023016"/>
    </source>
</evidence>
<dbReference type="FunFam" id="2.60.260.20:FF:000004">
    <property type="entry name" value="Molecular chaperone DnaJ"/>
    <property type="match status" value="1"/>
</dbReference>
<evidence type="ECO:0000259" key="14">
    <source>
        <dbReference type="PROSITE" id="PS51188"/>
    </source>
</evidence>
<feature type="binding site" evidence="11">
    <location>
        <position position="157"/>
    </location>
    <ligand>
        <name>Zn(2+)</name>
        <dbReference type="ChEBI" id="CHEBI:29105"/>
        <label>1</label>
    </ligand>
</feature>
<feature type="binding site" evidence="11">
    <location>
        <position position="199"/>
    </location>
    <ligand>
        <name>Zn(2+)</name>
        <dbReference type="ChEBI" id="CHEBI:29105"/>
        <label>2</label>
    </ligand>
</feature>
<evidence type="ECO:0000256" key="5">
    <source>
        <dbReference type="ARBA" id="ARBA00022723"/>
    </source>
</evidence>
<keyword evidence="10 11" id="KW-0143">Chaperone</keyword>
<dbReference type="SUPFAM" id="SSF57938">
    <property type="entry name" value="DnaJ/Hsp40 cysteine-rich domain"/>
    <property type="match status" value="1"/>
</dbReference>
<dbReference type="FunFam" id="1.10.287.110:FF:000031">
    <property type="entry name" value="Molecular chaperone DnaJ"/>
    <property type="match status" value="1"/>
</dbReference>
<comment type="similarity">
    <text evidence="11">Belongs to the DnaJ family.</text>
</comment>
<dbReference type="SMART" id="SM00271">
    <property type="entry name" value="DnaJ"/>
    <property type="match status" value="1"/>
</dbReference>
<dbReference type="GO" id="GO:0042026">
    <property type="term" value="P:protein refolding"/>
    <property type="evidence" value="ECO:0007669"/>
    <property type="project" value="TreeGrafter"/>
</dbReference>
<comment type="subcellular location">
    <subcellularLocation>
        <location evidence="1 11">Cytoplasm</location>
    </subcellularLocation>
</comment>
<dbReference type="InterPro" id="IPR002939">
    <property type="entry name" value="DnaJ_C"/>
</dbReference>
<feature type="repeat" description="CXXCXGXG motif" evidence="11">
    <location>
        <begin position="157"/>
        <end position="164"/>
    </location>
</feature>
<dbReference type="CDD" id="cd10719">
    <property type="entry name" value="DnaJ_zf"/>
    <property type="match status" value="1"/>
</dbReference>
<dbReference type="SUPFAM" id="SSF46565">
    <property type="entry name" value="Chaperone J-domain"/>
    <property type="match status" value="1"/>
</dbReference>
<reference evidence="15" key="2">
    <citation type="journal article" date="2021" name="PeerJ">
        <title>Extensive microbial diversity within the chicken gut microbiome revealed by metagenomics and culture.</title>
        <authorList>
            <person name="Gilroy R."/>
            <person name="Ravi A."/>
            <person name="Getino M."/>
            <person name="Pursley I."/>
            <person name="Horton D.L."/>
            <person name="Alikhan N.F."/>
            <person name="Baker D."/>
            <person name="Gharbi K."/>
            <person name="Hall N."/>
            <person name="Watson M."/>
            <person name="Adriaenssens E.M."/>
            <person name="Foster-Nyarko E."/>
            <person name="Jarju S."/>
            <person name="Secka A."/>
            <person name="Antonio M."/>
            <person name="Oren A."/>
            <person name="Chaudhuri R.R."/>
            <person name="La Ragione R."/>
            <person name="Hildebrand F."/>
            <person name="Pallen M.J."/>
        </authorList>
    </citation>
    <scope>NUCLEOTIDE SEQUENCE</scope>
    <source>
        <strain evidence="15">13361</strain>
    </source>
</reference>
<dbReference type="Pfam" id="PF00684">
    <property type="entry name" value="DnaJ_CXXCXGXG"/>
    <property type="match status" value="1"/>
</dbReference>
<protein>
    <recommendedName>
        <fullName evidence="11">Chaperone protein DnaJ</fullName>
    </recommendedName>
</protein>
<gene>
    <name evidence="11 15" type="primary">dnaJ</name>
    <name evidence="15" type="ORF">IAB74_04040</name>
</gene>
<dbReference type="GO" id="GO:0006260">
    <property type="term" value="P:DNA replication"/>
    <property type="evidence" value="ECO:0007669"/>
    <property type="project" value="UniProtKB-KW"/>
</dbReference>
<dbReference type="PROSITE" id="PS00636">
    <property type="entry name" value="DNAJ_1"/>
    <property type="match status" value="1"/>
</dbReference>
<evidence type="ECO:0000313" key="15">
    <source>
        <dbReference type="EMBL" id="HIQ67665.1"/>
    </source>
</evidence>
<evidence type="ECO:0000313" key="16">
    <source>
        <dbReference type="Proteomes" id="UP000886796"/>
    </source>
</evidence>
<evidence type="ECO:0000256" key="8">
    <source>
        <dbReference type="ARBA" id="ARBA00022833"/>
    </source>
</evidence>
<evidence type="ECO:0000256" key="3">
    <source>
        <dbReference type="ARBA" id="ARBA00022490"/>
    </source>
</evidence>
<keyword evidence="7 11" id="KW-0863">Zinc-finger</keyword>
<dbReference type="HAMAP" id="MF_01152">
    <property type="entry name" value="DnaJ"/>
    <property type="match status" value="1"/>
</dbReference>
<dbReference type="InterPro" id="IPR036869">
    <property type="entry name" value="J_dom_sf"/>
</dbReference>
<dbReference type="Gene3D" id="2.60.260.20">
    <property type="entry name" value="Urease metallochaperone UreE, N-terminal domain"/>
    <property type="match status" value="2"/>
</dbReference>
<feature type="repeat" description="CXXCXGXG motif" evidence="11">
    <location>
        <begin position="199"/>
        <end position="206"/>
    </location>
</feature>
<evidence type="ECO:0000256" key="12">
    <source>
        <dbReference type="PROSITE-ProRule" id="PRU00546"/>
    </source>
</evidence>
<organism evidence="15 16">
    <name type="scientific">Candidatus Faecousia excrementigallinarum</name>
    <dbReference type="NCBI Taxonomy" id="2840806"/>
    <lineage>
        <taxon>Bacteria</taxon>
        <taxon>Bacillati</taxon>
        <taxon>Bacillota</taxon>
        <taxon>Clostridia</taxon>
        <taxon>Eubacteriales</taxon>
        <taxon>Oscillospiraceae</taxon>
        <taxon>Faecousia</taxon>
    </lineage>
</organism>
<evidence type="ECO:0000256" key="2">
    <source>
        <dbReference type="ARBA" id="ARBA00011738"/>
    </source>
</evidence>
<keyword evidence="3 11" id="KW-0963">Cytoplasm</keyword>
<comment type="domain">
    <text evidence="11">The J domain is necessary and sufficient to stimulate DnaK ATPase activity. Zinc center 1 plays an important role in the autonomous, DnaK-independent chaperone activity of DnaJ. Zinc center 2 is essential for interaction with DnaK and for DnaJ activity.</text>
</comment>
<feature type="domain" description="J" evidence="13">
    <location>
        <begin position="7"/>
        <end position="72"/>
    </location>
</feature>
<dbReference type="Gene3D" id="6.20.20.10">
    <property type="match status" value="2"/>
</dbReference>
<keyword evidence="4 11" id="KW-0235">DNA replication</keyword>
<reference evidence="15" key="1">
    <citation type="submission" date="2020-10" db="EMBL/GenBank/DDBJ databases">
        <authorList>
            <person name="Gilroy R."/>
        </authorList>
    </citation>
    <scope>NUCLEOTIDE SEQUENCE</scope>
    <source>
        <strain evidence="15">13361</strain>
    </source>
</reference>
<dbReference type="SUPFAM" id="SSF49493">
    <property type="entry name" value="HSP40/DnaJ peptide-binding domain"/>
    <property type="match status" value="2"/>
</dbReference>
<dbReference type="InterPro" id="IPR036410">
    <property type="entry name" value="HSP_DnaJ_Cys-rich_dom_sf"/>
</dbReference>
<feature type="repeat" description="CXXCXGXG motif" evidence="11">
    <location>
        <begin position="213"/>
        <end position="220"/>
    </location>
</feature>
<dbReference type="Proteomes" id="UP000886796">
    <property type="component" value="Unassembled WGS sequence"/>
</dbReference>
<keyword evidence="8 11" id="KW-0862">Zinc</keyword>
<feature type="binding site" evidence="11">
    <location>
        <position position="216"/>
    </location>
    <ligand>
        <name>Zn(2+)</name>
        <dbReference type="ChEBI" id="CHEBI:29105"/>
        <label>1</label>
    </ligand>
</feature>
<evidence type="ECO:0000256" key="4">
    <source>
        <dbReference type="ARBA" id="ARBA00022705"/>
    </source>
</evidence>
<feature type="domain" description="CR-type" evidence="14">
    <location>
        <begin position="144"/>
        <end position="225"/>
    </location>
</feature>
<dbReference type="PRINTS" id="PR00625">
    <property type="entry name" value="JDOMAIN"/>
</dbReference>
<name>A0A9D0Z4A8_9FIRM</name>
<dbReference type="Pfam" id="PF00226">
    <property type="entry name" value="DnaJ"/>
    <property type="match status" value="1"/>
</dbReference>
<evidence type="ECO:0000256" key="1">
    <source>
        <dbReference type="ARBA" id="ARBA00004496"/>
    </source>
</evidence>
<evidence type="ECO:0000256" key="11">
    <source>
        <dbReference type="HAMAP-Rule" id="MF_01152"/>
    </source>
</evidence>
<comment type="subunit">
    <text evidence="2 11">Homodimer.</text>
</comment>
<dbReference type="InterPro" id="IPR012724">
    <property type="entry name" value="DnaJ"/>
</dbReference>
<dbReference type="PANTHER" id="PTHR43096">
    <property type="entry name" value="DNAJ HOMOLOG 1, MITOCHONDRIAL-RELATED"/>
    <property type="match status" value="1"/>
</dbReference>
<keyword evidence="5 11" id="KW-0479">Metal-binding</keyword>
<dbReference type="GO" id="GO:0008270">
    <property type="term" value="F:zinc ion binding"/>
    <property type="evidence" value="ECO:0007669"/>
    <property type="project" value="UniProtKB-UniRule"/>
</dbReference>
<proteinExistence type="inferred from homology"/>